<dbReference type="InterPro" id="IPR012970">
    <property type="entry name" value="Lyase_8_alpha_N"/>
</dbReference>
<evidence type="ECO:0000256" key="3">
    <source>
        <dbReference type="ARBA" id="ARBA00023239"/>
    </source>
</evidence>
<evidence type="ECO:0000313" key="7">
    <source>
        <dbReference type="EMBL" id="KAK1762339.1"/>
    </source>
</evidence>
<dbReference type="Gene3D" id="2.60.220.10">
    <property type="entry name" value="Polysaccharide lyase family 8-like, C-terminal"/>
    <property type="match status" value="1"/>
</dbReference>
<organism evidence="7 8">
    <name type="scientific">Phialemonium atrogriseum</name>
    <dbReference type="NCBI Taxonomy" id="1093897"/>
    <lineage>
        <taxon>Eukaryota</taxon>
        <taxon>Fungi</taxon>
        <taxon>Dikarya</taxon>
        <taxon>Ascomycota</taxon>
        <taxon>Pezizomycotina</taxon>
        <taxon>Sordariomycetes</taxon>
        <taxon>Sordariomycetidae</taxon>
        <taxon>Cephalothecales</taxon>
        <taxon>Cephalothecaceae</taxon>
        <taxon>Phialemonium</taxon>
    </lineage>
</organism>
<dbReference type="Pfam" id="PF08124">
    <property type="entry name" value="Lyase_8_N"/>
    <property type="match status" value="1"/>
</dbReference>
<name>A0AAJ0BPZ1_9PEZI</name>
<dbReference type="GO" id="GO:0005975">
    <property type="term" value="P:carbohydrate metabolic process"/>
    <property type="evidence" value="ECO:0007669"/>
    <property type="project" value="InterPro"/>
</dbReference>
<proteinExistence type="inferred from homology"/>
<dbReference type="InterPro" id="IPR003159">
    <property type="entry name" value="Lyase_8_central_dom"/>
</dbReference>
<dbReference type="Proteomes" id="UP001244011">
    <property type="component" value="Unassembled WGS sequence"/>
</dbReference>
<evidence type="ECO:0000256" key="4">
    <source>
        <dbReference type="SAM" id="SignalP"/>
    </source>
</evidence>
<keyword evidence="2 4" id="KW-0732">Signal</keyword>
<dbReference type="AlphaFoldDB" id="A0AAJ0BPZ1"/>
<feature type="domain" description="Polysaccharide lyase 8 N-terminal alpha-helical" evidence="6">
    <location>
        <begin position="157"/>
        <end position="311"/>
    </location>
</feature>
<comment type="similarity">
    <text evidence="1">Belongs to the polysaccharide lyase 8 family.</text>
</comment>
<evidence type="ECO:0000256" key="1">
    <source>
        <dbReference type="ARBA" id="ARBA00006699"/>
    </source>
</evidence>
<dbReference type="GO" id="GO:0030246">
    <property type="term" value="F:carbohydrate binding"/>
    <property type="evidence" value="ECO:0007669"/>
    <property type="project" value="InterPro"/>
</dbReference>
<keyword evidence="3" id="KW-0456">Lyase</keyword>
<dbReference type="PANTHER" id="PTHR38481:SF1">
    <property type="entry name" value="HYALURONATE LYASE"/>
    <property type="match status" value="1"/>
</dbReference>
<dbReference type="Gene3D" id="2.70.98.10">
    <property type="match status" value="1"/>
</dbReference>
<dbReference type="SUPFAM" id="SSF48230">
    <property type="entry name" value="Chondroitin AC/alginate lyase"/>
    <property type="match status" value="1"/>
</dbReference>
<gene>
    <name evidence="7" type="ORF">QBC33DRAFT_461674</name>
</gene>
<dbReference type="InterPro" id="IPR011013">
    <property type="entry name" value="Gal_mutarotase_sf_dom"/>
</dbReference>
<evidence type="ECO:0000259" key="6">
    <source>
        <dbReference type="Pfam" id="PF08124"/>
    </source>
</evidence>
<evidence type="ECO:0000313" key="8">
    <source>
        <dbReference type="Proteomes" id="UP001244011"/>
    </source>
</evidence>
<sequence length="784" mass="84592">MRPNLFAPLAVLATGSLFVSALAQETDDELSLITQRRIVDLAQFPDPAWFTNIPTWLASQKDDGTWDDVNYLSGCAAQRANWPIQQHWNRLITFAAAWSGANPSVPANWTKDEQLWAAISKGLDYWFDNDYTPDDCMGNGGSDSGNCPCGTPGLWNTNWYGQAILIPQLCSTTCLLAKDGDLTEEQRAGCERIPLRSYVLRDERYGTGGYMTGANAVLVMQNSVSLALFINNATILQDAFSRTMAEITFADGAAADGIHRDGSFLQHKGILYNGNYGKDLLNAFIQLEGEAIGTTFAADDATRDALAAQVKGNEWMIYTDQDTKVEHWDFNAIGRFVAFPTPDLQASADINFNVTKLAAATADFAGANNVNDTMRRLQSNGTEKLIGNKGFWASDYMVHRRESFILTNKMLSTRSLNSEAVNDANPLGYHMGQGTLYSYVSGNEYKDIMGAWDWNLVPGTTVLLNKPKLQQSVVGFTGKRNFVGVVSDGSVGTAVQDYVDPYDASLSFRKAWFFLDDSVLVTTSNVQINTSVANSPAITVLDNRAAVSSPIWVDDKQVTVSGGATAEGSTLYYGGNGYLSYKTPFSLTLTNGPRTGNWSAISTSTLGETTVPIFSAYTTIPHDTHTYALFPATSRSRLAREATNPSSAPVSGPGITGVAGSGRLSLVFWPGGDKSITVDLAAIGWAEAGSVTVTSDQPGAYLFSSRCKRAGKGMRLAITLSDPTQKVSQGGFSLTFEGARVKQVNAGQDDGFAAIEGGARFDVKMPEGGLAGSSVSRNVFLYWT</sequence>
<dbReference type="SUPFAM" id="SSF74650">
    <property type="entry name" value="Galactose mutarotase-like"/>
    <property type="match status" value="1"/>
</dbReference>
<dbReference type="GeneID" id="85308227"/>
<dbReference type="InterPro" id="IPR011071">
    <property type="entry name" value="Lyase_8-like_C"/>
</dbReference>
<dbReference type="GO" id="GO:0016837">
    <property type="term" value="F:carbon-oxygen lyase activity, acting on polysaccharides"/>
    <property type="evidence" value="ECO:0007669"/>
    <property type="project" value="UniProtKB-ARBA"/>
</dbReference>
<feature type="chain" id="PRO_5042479260" evidence="4">
    <location>
        <begin position="24"/>
        <end position="784"/>
    </location>
</feature>
<dbReference type="InterPro" id="IPR014718">
    <property type="entry name" value="GH-type_carb-bd"/>
</dbReference>
<comment type="caution">
    <text evidence="7">The sequence shown here is derived from an EMBL/GenBank/DDBJ whole genome shotgun (WGS) entry which is preliminary data.</text>
</comment>
<dbReference type="Pfam" id="PF02278">
    <property type="entry name" value="Lyase_8"/>
    <property type="match status" value="1"/>
</dbReference>
<dbReference type="PANTHER" id="PTHR38481">
    <property type="entry name" value="HYALURONATE LYASE"/>
    <property type="match status" value="1"/>
</dbReference>
<protein>
    <submittedName>
        <fullName evidence="7">Chondroitinase-AC</fullName>
    </submittedName>
</protein>
<dbReference type="Gene3D" id="1.50.10.100">
    <property type="entry name" value="Chondroitin AC/alginate lyase"/>
    <property type="match status" value="1"/>
</dbReference>
<dbReference type="RefSeq" id="XP_060278552.1">
    <property type="nucleotide sequence ID" value="XM_060425040.1"/>
</dbReference>
<dbReference type="EMBL" id="MU839039">
    <property type="protein sequence ID" value="KAK1762339.1"/>
    <property type="molecule type" value="Genomic_DNA"/>
</dbReference>
<feature type="domain" description="Polysaccharide lyase family 8 central" evidence="5">
    <location>
        <begin position="388"/>
        <end position="634"/>
    </location>
</feature>
<dbReference type="InterPro" id="IPR008929">
    <property type="entry name" value="Chondroitin_lyas"/>
</dbReference>
<dbReference type="InterPro" id="IPR038970">
    <property type="entry name" value="Lyase_8"/>
</dbReference>
<keyword evidence="8" id="KW-1185">Reference proteome</keyword>
<dbReference type="GO" id="GO:0005576">
    <property type="term" value="C:extracellular region"/>
    <property type="evidence" value="ECO:0007669"/>
    <property type="project" value="InterPro"/>
</dbReference>
<evidence type="ECO:0000256" key="2">
    <source>
        <dbReference type="ARBA" id="ARBA00022729"/>
    </source>
</evidence>
<accession>A0AAJ0BPZ1</accession>
<feature type="signal peptide" evidence="4">
    <location>
        <begin position="1"/>
        <end position="23"/>
    </location>
</feature>
<evidence type="ECO:0000259" key="5">
    <source>
        <dbReference type="Pfam" id="PF02278"/>
    </source>
</evidence>
<reference evidence="7" key="1">
    <citation type="submission" date="2023-06" db="EMBL/GenBank/DDBJ databases">
        <title>Genome-scale phylogeny and comparative genomics of the fungal order Sordariales.</title>
        <authorList>
            <consortium name="Lawrence Berkeley National Laboratory"/>
            <person name="Hensen N."/>
            <person name="Bonometti L."/>
            <person name="Westerberg I."/>
            <person name="Brannstrom I.O."/>
            <person name="Guillou S."/>
            <person name="Cros-Aarteil S."/>
            <person name="Calhoun S."/>
            <person name="Haridas S."/>
            <person name="Kuo A."/>
            <person name="Mondo S."/>
            <person name="Pangilinan J."/>
            <person name="Riley R."/>
            <person name="Labutti K."/>
            <person name="Andreopoulos B."/>
            <person name="Lipzen A."/>
            <person name="Chen C."/>
            <person name="Yanf M."/>
            <person name="Daum C."/>
            <person name="Ng V."/>
            <person name="Clum A."/>
            <person name="Steindorff A."/>
            <person name="Ohm R."/>
            <person name="Martin F."/>
            <person name="Silar P."/>
            <person name="Natvig D."/>
            <person name="Lalanne C."/>
            <person name="Gautier V."/>
            <person name="Ament-Velasquez S.L."/>
            <person name="Kruys A."/>
            <person name="Hutchinson M.I."/>
            <person name="Powell A.J."/>
            <person name="Barry K."/>
            <person name="Miller A.N."/>
            <person name="Grigoriev I.V."/>
            <person name="Debuchy R."/>
            <person name="Gladieux P."/>
            <person name="Thoren M.H."/>
            <person name="Johannesson H."/>
        </authorList>
    </citation>
    <scope>NUCLEOTIDE SEQUENCE</scope>
    <source>
        <strain evidence="7">8032-3</strain>
    </source>
</reference>